<dbReference type="EMBL" id="AYZO01000034">
    <property type="protein sequence ID" value="KRN10135.1"/>
    <property type="molecule type" value="Genomic_DNA"/>
</dbReference>
<protein>
    <submittedName>
        <fullName evidence="1">Uncharacterized protein</fullName>
    </submittedName>
</protein>
<evidence type="ECO:0000313" key="1">
    <source>
        <dbReference type="EMBL" id="CCI86697.1"/>
    </source>
</evidence>
<proteinExistence type="predicted"/>
<accession>I7J261</accession>
<name>I7J261_9LACO</name>
<evidence type="ECO:0000313" key="4">
    <source>
        <dbReference type="Proteomes" id="UP000051521"/>
    </source>
</evidence>
<dbReference type="STRING" id="1423751.FC38_GL001199"/>
<reference evidence="1 3" key="1">
    <citation type="submission" date="2012-06" db="EMBL/GenBank/DDBJ databases">
        <title>Draft genome sequence of Lactobacillus gigeriorum CRBIP 24.85T, isolated from chicken crop.</title>
        <authorList>
            <person name="Cousin S."/>
            <person name="Ma L."/>
            <person name="Creno S."/>
            <person name="Clermont D."/>
            <person name="Loux V."/>
            <person name="Bizet C."/>
            <person name="Bouchier C."/>
        </authorList>
    </citation>
    <scope>NUCLEOTIDE SEQUENCE [LARGE SCALE GENOMIC DNA]</scope>
    <source>
        <strain evidence="3">CRBIP 24.85T</strain>
        <strain evidence="1">Type strain: CRBIP 24.85</strain>
    </source>
</reference>
<dbReference type="RefSeq" id="WP_008472718.1">
    <property type="nucleotide sequence ID" value="NZ_AYZO01000034.1"/>
</dbReference>
<dbReference type="Proteomes" id="UP000051521">
    <property type="component" value="Unassembled WGS sequence"/>
</dbReference>
<comment type="caution">
    <text evidence="1">The sequence shown here is derived from an EMBL/GenBank/DDBJ whole genome shotgun (WGS) entry which is preliminary data.</text>
</comment>
<dbReference type="Proteomes" id="UP000009326">
    <property type="component" value="Unassembled WGS sequence"/>
</dbReference>
<evidence type="ECO:0000313" key="2">
    <source>
        <dbReference type="EMBL" id="KRN10135.1"/>
    </source>
</evidence>
<reference evidence="2 4" key="2">
    <citation type="journal article" date="2015" name="Genome Announc.">
        <title>Expanding the biotechnology potential of lactobacilli through comparative genomics of 213 strains and associated genera.</title>
        <authorList>
            <person name="Sun Z."/>
            <person name="Harris H.M."/>
            <person name="McCann A."/>
            <person name="Guo C."/>
            <person name="Argimon S."/>
            <person name="Zhang W."/>
            <person name="Yang X."/>
            <person name="Jeffery I.B."/>
            <person name="Cooney J.C."/>
            <person name="Kagawa T.F."/>
            <person name="Liu W."/>
            <person name="Song Y."/>
            <person name="Salvetti E."/>
            <person name="Wrobel A."/>
            <person name="Rasinkangas P."/>
            <person name="Parkhill J."/>
            <person name="Rea M.C."/>
            <person name="O'Sullivan O."/>
            <person name="Ritari J."/>
            <person name="Douillard F.P."/>
            <person name="Paul Ross R."/>
            <person name="Yang R."/>
            <person name="Briner A.E."/>
            <person name="Felis G.E."/>
            <person name="de Vos W.M."/>
            <person name="Barrangou R."/>
            <person name="Klaenhammer T.R."/>
            <person name="Caufield P.W."/>
            <person name="Cui Y."/>
            <person name="Zhang H."/>
            <person name="O'Toole P.W."/>
        </authorList>
    </citation>
    <scope>NUCLEOTIDE SEQUENCE [LARGE SCALE GENOMIC DNA]</scope>
    <source>
        <strain evidence="2 4">DSM 23908</strain>
    </source>
</reference>
<keyword evidence="4" id="KW-1185">Reference proteome</keyword>
<evidence type="ECO:0000313" key="3">
    <source>
        <dbReference type="Proteomes" id="UP000009326"/>
    </source>
</evidence>
<sequence>MLVKGKELNRDNVQDWSNIELHMFEYALKNNLKGESHLLYRLVKNEQNRRTAVNDINNRFRKNAEFLIQSLGGNDD</sequence>
<dbReference type="AlphaFoldDB" id="I7J261"/>
<dbReference type="EMBL" id="CAKC01000033">
    <property type="protein sequence ID" value="CCI86697.1"/>
    <property type="molecule type" value="Genomic_DNA"/>
</dbReference>
<organism evidence="1 3">
    <name type="scientific">Lactobacillus gigeriorum DSM 23908 = CRBIP 24.85</name>
    <dbReference type="NCBI Taxonomy" id="1423751"/>
    <lineage>
        <taxon>Bacteria</taxon>
        <taxon>Bacillati</taxon>
        <taxon>Bacillota</taxon>
        <taxon>Bacilli</taxon>
        <taxon>Lactobacillales</taxon>
        <taxon>Lactobacillaceae</taxon>
        <taxon>Lactobacillus</taxon>
    </lineage>
</organism>
<gene>
    <name evidence="1" type="ORF">BN52_09025</name>
    <name evidence="2" type="ORF">FC38_GL001199</name>
</gene>
<dbReference type="PATRIC" id="fig|1423751.3.peg.1238"/>